<dbReference type="AlphaFoldDB" id="U2T615"/>
<organism evidence="2 3">
    <name type="scientific">Olsenella profusa F0195</name>
    <dbReference type="NCBI Taxonomy" id="1125712"/>
    <lineage>
        <taxon>Bacteria</taxon>
        <taxon>Bacillati</taxon>
        <taxon>Actinomycetota</taxon>
        <taxon>Coriobacteriia</taxon>
        <taxon>Coriobacteriales</taxon>
        <taxon>Atopobiaceae</taxon>
        <taxon>Olsenella</taxon>
    </lineage>
</organism>
<dbReference type="SUPFAM" id="SSF55729">
    <property type="entry name" value="Acyl-CoA N-acyltransferases (Nat)"/>
    <property type="match status" value="1"/>
</dbReference>
<dbReference type="Gene3D" id="3.40.630.30">
    <property type="match status" value="1"/>
</dbReference>
<keyword evidence="2" id="KW-0808">Transferase</keyword>
<dbReference type="GO" id="GO:0016740">
    <property type="term" value="F:transferase activity"/>
    <property type="evidence" value="ECO:0007669"/>
    <property type="project" value="UniProtKB-KW"/>
</dbReference>
<dbReference type="OrthoDB" id="5405911at2"/>
<dbReference type="Pfam" id="PF14542">
    <property type="entry name" value="Acetyltransf_CG"/>
    <property type="match status" value="1"/>
</dbReference>
<dbReference type="PROSITE" id="PS51729">
    <property type="entry name" value="GNAT_YJDJ"/>
    <property type="match status" value="1"/>
</dbReference>
<sequence>MRFETTDRRIVCVGDEGTQLGYVEFEQMRPGVVDVTHTFVEPAGRGQGIADRLTLELANRLRERGLRAQLSCSYAQRWFARHPEFADVLA</sequence>
<dbReference type="PANTHER" id="PTHR31435">
    <property type="entry name" value="PROTEIN NATD1"/>
    <property type="match status" value="1"/>
</dbReference>
<dbReference type="CDD" id="cd04301">
    <property type="entry name" value="NAT_SF"/>
    <property type="match status" value="1"/>
</dbReference>
<dbReference type="InterPro" id="IPR031165">
    <property type="entry name" value="GNAT_YJDJ"/>
</dbReference>
<evidence type="ECO:0000259" key="1">
    <source>
        <dbReference type="PROSITE" id="PS51729"/>
    </source>
</evidence>
<dbReference type="eggNOG" id="COG2388">
    <property type="taxonomic scope" value="Bacteria"/>
</dbReference>
<dbReference type="PANTHER" id="PTHR31435:SF9">
    <property type="entry name" value="PROTEIN NATD1"/>
    <property type="match status" value="1"/>
</dbReference>
<reference evidence="2 3" key="1">
    <citation type="submission" date="2013-08" db="EMBL/GenBank/DDBJ databases">
        <authorList>
            <person name="Durkin A.S."/>
            <person name="Haft D.R."/>
            <person name="McCorrison J."/>
            <person name="Torralba M."/>
            <person name="Gillis M."/>
            <person name="Haft D.H."/>
            <person name="Methe B."/>
            <person name="Sutton G."/>
            <person name="Nelson K.E."/>
        </authorList>
    </citation>
    <scope>NUCLEOTIDE SEQUENCE [LARGE SCALE GENOMIC DNA]</scope>
    <source>
        <strain evidence="2 3">F0195</strain>
    </source>
</reference>
<accession>U2T615</accession>
<keyword evidence="3" id="KW-1185">Reference proteome</keyword>
<dbReference type="InterPro" id="IPR016181">
    <property type="entry name" value="Acyl_CoA_acyltransferase"/>
</dbReference>
<feature type="domain" description="N-acetyltransferase" evidence="1">
    <location>
        <begin position="2"/>
        <end position="90"/>
    </location>
</feature>
<dbReference type="InterPro" id="IPR045057">
    <property type="entry name" value="Gcn5-rel_NAT"/>
</dbReference>
<dbReference type="RefSeq" id="WP_021726007.1">
    <property type="nucleotide sequence ID" value="NZ_AWEZ01000044.1"/>
</dbReference>
<protein>
    <submittedName>
        <fullName evidence="2">Acetyltransferase, GNAT family</fullName>
    </submittedName>
</protein>
<dbReference type="STRING" id="1125712.HMPREF1316_1987"/>
<name>U2T615_9ACTN</name>
<dbReference type="PATRIC" id="fig|1125712.3.peg.1104"/>
<proteinExistence type="predicted"/>
<gene>
    <name evidence="2" type="ORF">HMPREF1316_1987</name>
</gene>
<dbReference type="Proteomes" id="UP000016638">
    <property type="component" value="Unassembled WGS sequence"/>
</dbReference>
<evidence type="ECO:0000313" key="3">
    <source>
        <dbReference type="Proteomes" id="UP000016638"/>
    </source>
</evidence>
<evidence type="ECO:0000313" key="2">
    <source>
        <dbReference type="EMBL" id="ERL08504.1"/>
    </source>
</evidence>
<dbReference type="EMBL" id="AWEZ01000044">
    <property type="protein sequence ID" value="ERL08504.1"/>
    <property type="molecule type" value="Genomic_DNA"/>
</dbReference>
<comment type="caution">
    <text evidence="2">The sequence shown here is derived from an EMBL/GenBank/DDBJ whole genome shotgun (WGS) entry which is preliminary data.</text>
</comment>